<dbReference type="Proteomes" id="UP000183975">
    <property type="component" value="Unassembled WGS sequence"/>
</dbReference>
<organism evidence="9 10">
    <name type="scientific">Anaerotignum lactatifermentans DSM 14214</name>
    <dbReference type="NCBI Taxonomy" id="1121323"/>
    <lineage>
        <taxon>Bacteria</taxon>
        <taxon>Bacillati</taxon>
        <taxon>Bacillota</taxon>
        <taxon>Clostridia</taxon>
        <taxon>Lachnospirales</taxon>
        <taxon>Anaerotignaceae</taxon>
        <taxon>Anaerotignum</taxon>
    </lineage>
</organism>
<evidence type="ECO:0000256" key="5">
    <source>
        <dbReference type="ARBA" id="ARBA00023004"/>
    </source>
</evidence>
<evidence type="ECO:0000256" key="2">
    <source>
        <dbReference type="ARBA" id="ARBA00022485"/>
    </source>
</evidence>
<name>A0A1M6V8I3_9FIRM</name>
<dbReference type="EMBL" id="FRAH01000044">
    <property type="protein sequence ID" value="SHK77803.1"/>
    <property type="molecule type" value="Genomic_DNA"/>
</dbReference>
<evidence type="ECO:0000256" key="6">
    <source>
        <dbReference type="ARBA" id="ARBA00023014"/>
    </source>
</evidence>
<feature type="transmembrane region" description="Helical" evidence="7">
    <location>
        <begin position="179"/>
        <end position="202"/>
    </location>
</feature>
<gene>
    <name evidence="9" type="ORF">SAMN02745138_02334</name>
</gene>
<keyword evidence="6" id="KW-0411">Iron-sulfur</keyword>
<feature type="domain" description="4Fe-4S ferredoxin-type" evidence="8">
    <location>
        <begin position="255"/>
        <end position="279"/>
    </location>
</feature>
<dbReference type="InterPro" id="IPR017896">
    <property type="entry name" value="4Fe4S_Fe-S-bd"/>
</dbReference>
<protein>
    <submittedName>
        <fullName evidence="9">4Fe-4S binding domain-containing protein</fullName>
    </submittedName>
</protein>
<accession>A0A1M6V8I3</accession>
<dbReference type="Pfam" id="PF12837">
    <property type="entry name" value="Fer4_6"/>
    <property type="match status" value="1"/>
</dbReference>
<keyword evidence="2" id="KW-0004">4Fe-4S</keyword>
<evidence type="ECO:0000313" key="10">
    <source>
        <dbReference type="Proteomes" id="UP000183975"/>
    </source>
</evidence>
<evidence type="ECO:0000259" key="8">
    <source>
        <dbReference type="PROSITE" id="PS51379"/>
    </source>
</evidence>
<dbReference type="GO" id="GO:0046872">
    <property type="term" value="F:metal ion binding"/>
    <property type="evidence" value="ECO:0007669"/>
    <property type="project" value="UniProtKB-KW"/>
</dbReference>
<dbReference type="Gene3D" id="3.30.70.20">
    <property type="match status" value="1"/>
</dbReference>
<dbReference type="PROSITE" id="PS00198">
    <property type="entry name" value="4FE4S_FER_1"/>
    <property type="match status" value="1"/>
</dbReference>
<dbReference type="RefSeq" id="WP_072852001.1">
    <property type="nucleotide sequence ID" value="NZ_FRAH01000044.1"/>
</dbReference>
<evidence type="ECO:0000256" key="7">
    <source>
        <dbReference type="SAM" id="Phobius"/>
    </source>
</evidence>
<sequence length="295" mass="32658">MKKTEKRRHIIQLIATVVSNGYLIGFTQGRIQTGGQKFVCVPGLNCYSCPGAVGACPIGALQAVLGDRKFQFSYYVFGFLLFVSVLLGRVVCGFLCPFGFLQDLLYKIKSPKIKVPTKLDRGLRYLKYVMLAVPVIVLPIFLTNSFGTAPPYFCQYICPVGTLEGGIPLTLKNESLRGMIGWLFNWKMFLLLLTIISSILICRPFCKYVCPLGAFYGLFQRFSFYHMEVDASRCDHCGACEKICPMGVEVTKNINSPECIRCGQCKSVCHTDAISAGFVLGCGGSCKTCKKEKEV</sequence>
<dbReference type="GO" id="GO:0005886">
    <property type="term" value="C:plasma membrane"/>
    <property type="evidence" value="ECO:0007669"/>
    <property type="project" value="TreeGrafter"/>
</dbReference>
<keyword evidence="5" id="KW-0408">Iron</keyword>
<proteinExistence type="predicted"/>
<evidence type="ECO:0000256" key="1">
    <source>
        <dbReference type="ARBA" id="ARBA00022448"/>
    </source>
</evidence>
<dbReference type="PROSITE" id="PS51379">
    <property type="entry name" value="4FE4S_FER_2"/>
    <property type="match status" value="2"/>
</dbReference>
<dbReference type="InterPro" id="IPR051684">
    <property type="entry name" value="Electron_Trans/Redox"/>
</dbReference>
<keyword evidence="7" id="KW-0472">Membrane</keyword>
<feature type="transmembrane region" description="Helical" evidence="7">
    <location>
        <begin position="74"/>
        <end position="101"/>
    </location>
</feature>
<reference evidence="9 10" key="1">
    <citation type="submission" date="2016-11" db="EMBL/GenBank/DDBJ databases">
        <authorList>
            <person name="Jaros S."/>
            <person name="Januszkiewicz K."/>
            <person name="Wedrychowicz H."/>
        </authorList>
    </citation>
    <scope>NUCLEOTIDE SEQUENCE [LARGE SCALE GENOMIC DNA]</scope>
    <source>
        <strain evidence="9 10">DSM 14214</strain>
    </source>
</reference>
<keyword evidence="3" id="KW-0479">Metal-binding</keyword>
<evidence type="ECO:0000313" key="9">
    <source>
        <dbReference type="EMBL" id="SHK77803.1"/>
    </source>
</evidence>
<keyword evidence="4" id="KW-0249">Electron transport</keyword>
<feature type="domain" description="4Fe-4S ferredoxin-type" evidence="8">
    <location>
        <begin position="225"/>
        <end position="254"/>
    </location>
</feature>
<evidence type="ECO:0000256" key="3">
    <source>
        <dbReference type="ARBA" id="ARBA00022723"/>
    </source>
</evidence>
<dbReference type="Pfam" id="PF12801">
    <property type="entry name" value="Fer4_5"/>
    <property type="match status" value="4"/>
</dbReference>
<dbReference type="OrthoDB" id="9806398at2"/>
<dbReference type="GO" id="GO:0051539">
    <property type="term" value="F:4 iron, 4 sulfur cluster binding"/>
    <property type="evidence" value="ECO:0007669"/>
    <property type="project" value="UniProtKB-KW"/>
</dbReference>
<dbReference type="InterPro" id="IPR017900">
    <property type="entry name" value="4Fe4S_Fe_S_CS"/>
</dbReference>
<keyword evidence="7" id="KW-1133">Transmembrane helix</keyword>
<dbReference type="PANTHER" id="PTHR30176:SF3">
    <property type="entry name" value="FERREDOXIN-TYPE PROTEIN NAPH"/>
    <property type="match status" value="1"/>
</dbReference>
<keyword evidence="7" id="KW-0812">Transmembrane</keyword>
<feature type="transmembrane region" description="Helical" evidence="7">
    <location>
        <begin position="122"/>
        <end position="142"/>
    </location>
</feature>
<evidence type="ECO:0000256" key="4">
    <source>
        <dbReference type="ARBA" id="ARBA00022982"/>
    </source>
</evidence>
<keyword evidence="1" id="KW-0813">Transport</keyword>
<keyword evidence="10" id="KW-1185">Reference proteome</keyword>
<dbReference type="AlphaFoldDB" id="A0A1M6V8I3"/>
<dbReference type="SUPFAM" id="SSF54862">
    <property type="entry name" value="4Fe-4S ferredoxins"/>
    <property type="match status" value="1"/>
</dbReference>
<dbReference type="PANTHER" id="PTHR30176">
    <property type="entry name" value="FERREDOXIN-TYPE PROTEIN NAPH"/>
    <property type="match status" value="1"/>
</dbReference>